<dbReference type="STRING" id="246786.GS18_0209145"/>
<protein>
    <recommendedName>
        <fullName evidence="3">Sporulation protein</fullName>
    </recommendedName>
</protein>
<keyword evidence="2" id="KW-1185">Reference proteome</keyword>
<dbReference type="EMBL" id="JNVC02000004">
    <property type="protein sequence ID" value="KEZ52975.1"/>
    <property type="molecule type" value="Genomic_DNA"/>
</dbReference>
<reference evidence="1 2" key="1">
    <citation type="journal article" date="2005" name="Int. J. Syst. Evol. Microbiol.">
        <title>Bacillus cibi sp. nov., isolated from jeotgal, a traditional Korean fermented seafood.</title>
        <authorList>
            <person name="Yoon J.H."/>
            <person name="Lee C.H."/>
            <person name="Oh T.K."/>
        </authorList>
    </citation>
    <scope>NUCLEOTIDE SEQUENCE [LARGE SCALE GENOMIC DNA]</scope>
    <source>
        <strain evidence="1 2">DSM 16189</strain>
    </source>
</reference>
<evidence type="ECO:0000313" key="1">
    <source>
        <dbReference type="EMBL" id="KEZ52975.1"/>
    </source>
</evidence>
<dbReference type="OrthoDB" id="2988706at2"/>
<name>A0A084H063_METID</name>
<dbReference type="Proteomes" id="UP000028549">
    <property type="component" value="Unassembled WGS sequence"/>
</dbReference>
<dbReference type="AlphaFoldDB" id="A0A084H063"/>
<comment type="caution">
    <text evidence="1">The sequence shown here is derived from an EMBL/GenBank/DDBJ whole genome shotgun (WGS) entry which is preliminary data.</text>
</comment>
<dbReference type="RefSeq" id="WP_029566009.1">
    <property type="nucleotide sequence ID" value="NZ_CP176757.1"/>
</dbReference>
<organism evidence="1 2">
    <name type="scientific">Metabacillus indicus</name>
    <name type="common">Bacillus indicus</name>
    <dbReference type="NCBI Taxonomy" id="246786"/>
    <lineage>
        <taxon>Bacteria</taxon>
        <taxon>Bacillati</taxon>
        <taxon>Bacillota</taxon>
        <taxon>Bacilli</taxon>
        <taxon>Bacillales</taxon>
        <taxon>Bacillaceae</taxon>
        <taxon>Metabacillus</taxon>
    </lineage>
</organism>
<evidence type="ECO:0000313" key="2">
    <source>
        <dbReference type="Proteomes" id="UP000028549"/>
    </source>
</evidence>
<accession>A0A084H063</accession>
<evidence type="ECO:0008006" key="3">
    <source>
        <dbReference type="Google" id="ProtNLM"/>
    </source>
</evidence>
<sequence length="130" mass="14518">MLLGKVLCKFGVGSAKIDLVLKKDTYRIGDMIKGEYVIKGGFAEQRLKRVESDLVQTHSVNDTERVINTRTILSSAVISAQEEKTMNFCFELPPSLLPTDSHISYKFITRLIFTDGISSVDHDEVIIQPG</sequence>
<gene>
    <name evidence="1" type="ORF">GS18_0209145</name>
</gene>
<dbReference type="Pfam" id="PF07070">
    <property type="entry name" value="Spo0M"/>
    <property type="match status" value="1"/>
</dbReference>
<proteinExistence type="predicted"/>
<dbReference type="InterPro" id="IPR009776">
    <property type="entry name" value="Spore_0_M"/>
</dbReference>